<organism evidence="2 3">
    <name type="scientific">Rhodococcoides fascians</name>
    <name type="common">Rhodococcus fascians</name>
    <dbReference type="NCBI Taxonomy" id="1828"/>
    <lineage>
        <taxon>Bacteria</taxon>
        <taxon>Bacillati</taxon>
        <taxon>Actinomycetota</taxon>
        <taxon>Actinomycetes</taxon>
        <taxon>Mycobacteriales</taxon>
        <taxon>Nocardiaceae</taxon>
        <taxon>Rhodococcoides</taxon>
    </lineage>
</organism>
<keyword evidence="3" id="KW-1185">Reference proteome</keyword>
<dbReference type="OrthoDB" id="3212826at2"/>
<dbReference type="Pfam" id="PF18029">
    <property type="entry name" value="Glyoxalase_6"/>
    <property type="match status" value="1"/>
</dbReference>
<dbReference type="EMBL" id="CP015220">
    <property type="protein sequence ID" value="AMY23777.1"/>
    <property type="molecule type" value="Genomic_DNA"/>
</dbReference>
<dbReference type="PATRIC" id="fig|1653479.3.peg.2509"/>
<proteinExistence type="predicted"/>
<dbReference type="CDD" id="cd06587">
    <property type="entry name" value="VOC"/>
    <property type="match status" value="1"/>
</dbReference>
<dbReference type="RefSeq" id="WP_048320595.1">
    <property type="nucleotide sequence ID" value="NZ_CP015220.1"/>
</dbReference>
<sequence length="117" mass="12599">MIGRIDEVVFDCTEPAVLARFWAGVLGGRPVVRDDSWHFVDVPGFTRMAFQRVPEGKSGKNRLHLDVDVPSIDVAVEQAVGLGATAVGDRHTSAAGSFQVLLDPEGNEWCVVTPPAD</sequence>
<dbReference type="InterPro" id="IPR041581">
    <property type="entry name" value="Glyoxalase_6"/>
</dbReference>
<feature type="domain" description="VOC" evidence="1">
    <location>
        <begin position="4"/>
        <end position="114"/>
    </location>
</feature>
<dbReference type="PROSITE" id="PS51819">
    <property type="entry name" value="VOC"/>
    <property type="match status" value="1"/>
</dbReference>
<dbReference type="AlphaFoldDB" id="A0A143QN11"/>
<accession>A0A143QN11</accession>
<dbReference type="Gene3D" id="3.10.180.10">
    <property type="entry name" value="2,3-Dihydroxybiphenyl 1,2-Dioxygenase, domain 1"/>
    <property type="match status" value="1"/>
</dbReference>
<evidence type="ECO:0000259" key="1">
    <source>
        <dbReference type="PROSITE" id="PS51819"/>
    </source>
</evidence>
<gene>
    <name evidence="2" type="ORF">A3Q41_02478</name>
</gene>
<reference evidence="2 3" key="1">
    <citation type="journal article" date="2016" name="Genome Announc.">
        <title>Complete Genome and Plasmid Sequences for Rhodococcus fascians D188 and Draft Sequences for Rhodococcus Isolates PBTS 1 and PBTS 2.</title>
        <authorList>
            <person name="Stamler R.A."/>
            <person name="Vereecke D."/>
            <person name="Zhang Y."/>
            <person name="Schilkey F."/>
            <person name="Devitt N."/>
            <person name="Randall J.J."/>
        </authorList>
    </citation>
    <scope>NUCLEOTIDE SEQUENCE [LARGE SCALE GENOMIC DNA]</scope>
    <source>
        <strain evidence="2 3">PBTS2</strain>
    </source>
</reference>
<name>A0A143QN11_RHOFA</name>
<dbReference type="PANTHER" id="PTHR35908:SF1">
    <property type="entry name" value="CONSERVED PROTEIN"/>
    <property type="match status" value="1"/>
</dbReference>
<dbReference type="KEGG" id="rhs:A3Q41_02478"/>
<dbReference type="InterPro" id="IPR029068">
    <property type="entry name" value="Glyas_Bleomycin-R_OHBP_Dase"/>
</dbReference>
<dbReference type="InterPro" id="IPR037523">
    <property type="entry name" value="VOC_core"/>
</dbReference>
<dbReference type="SUPFAM" id="SSF54593">
    <property type="entry name" value="Glyoxalase/Bleomycin resistance protein/Dihydroxybiphenyl dioxygenase"/>
    <property type="match status" value="1"/>
</dbReference>
<evidence type="ECO:0000313" key="3">
    <source>
        <dbReference type="Proteomes" id="UP000076038"/>
    </source>
</evidence>
<protein>
    <recommendedName>
        <fullName evidence="1">VOC domain-containing protein</fullName>
    </recommendedName>
</protein>
<evidence type="ECO:0000313" key="2">
    <source>
        <dbReference type="EMBL" id="AMY23777.1"/>
    </source>
</evidence>
<dbReference type="PANTHER" id="PTHR35908">
    <property type="entry name" value="HYPOTHETICAL FUSION PROTEIN"/>
    <property type="match status" value="1"/>
</dbReference>
<reference evidence="3" key="2">
    <citation type="submission" date="2016-04" db="EMBL/GenBank/DDBJ databases">
        <title>Complete Genome and Plasmid Sequences for Rhodococcus fascians D188 and Draft Sequences for Rhodococcus spp. Isolates PBTS 1 and PBTS 2.</title>
        <authorList>
            <person name="Stamer R."/>
            <person name="Vereecke D."/>
            <person name="Zhang Y."/>
            <person name="Schilkey F."/>
            <person name="Devitt N."/>
            <person name="Randall J."/>
        </authorList>
    </citation>
    <scope>NUCLEOTIDE SEQUENCE [LARGE SCALE GENOMIC DNA]</scope>
    <source>
        <strain evidence="3">PBTS2</strain>
    </source>
</reference>
<dbReference type="Proteomes" id="UP000076038">
    <property type="component" value="Chromosome"/>
</dbReference>